<evidence type="ECO:0000313" key="1">
    <source>
        <dbReference type="EMBL" id="KAI4328567.1"/>
    </source>
</evidence>
<keyword evidence="2" id="KW-1185">Reference proteome</keyword>
<dbReference type="EMBL" id="CM039433">
    <property type="protein sequence ID" value="KAI4328567.1"/>
    <property type="molecule type" value="Genomic_DNA"/>
</dbReference>
<evidence type="ECO:0000313" key="2">
    <source>
        <dbReference type="Proteomes" id="UP000828941"/>
    </source>
</evidence>
<comment type="caution">
    <text evidence="1">The sequence shown here is derived from an EMBL/GenBank/DDBJ whole genome shotgun (WGS) entry which is preliminary data.</text>
</comment>
<sequence>MSIGKIIEALLRSRTCGRSFSSFSPSSLPLRTKGVLVLAPSPSPSSQNICLSPSQIFPLKPPFVSALRFLNTDSSKSIVGRYESSLQRETSEEGETDGWEEEEETEPEIGDGGAGGGVLLQGLPWGQLALSIAEEVLTQFSDDMKLYAFKTTPRGYVYVRLDKLTNEYGCPSMEELESYSVEYKKRLDEVGALGEIPEDLALEVSTPGAERILKVPDDLNRFNDMPMRVCYREDMESSSPEKDGVFLLESIEEELESCVWKLANVKENRDPQSKGRPLSRKQKDWRLKLPFNMHRRVTLYLEF</sequence>
<reference evidence="1 2" key="1">
    <citation type="journal article" date="2022" name="DNA Res.">
        <title>Chromosomal-level genome assembly of the orchid tree Bauhinia variegata (Leguminosae; Cercidoideae) supports the allotetraploid origin hypothesis of Bauhinia.</title>
        <authorList>
            <person name="Zhong Y."/>
            <person name="Chen Y."/>
            <person name="Zheng D."/>
            <person name="Pang J."/>
            <person name="Liu Y."/>
            <person name="Luo S."/>
            <person name="Meng S."/>
            <person name="Qian L."/>
            <person name="Wei D."/>
            <person name="Dai S."/>
            <person name="Zhou R."/>
        </authorList>
    </citation>
    <scope>NUCLEOTIDE SEQUENCE [LARGE SCALE GENOMIC DNA]</scope>
    <source>
        <strain evidence="1">BV-YZ2020</strain>
    </source>
</reference>
<gene>
    <name evidence="1" type="ORF">L6164_020909</name>
</gene>
<protein>
    <submittedName>
        <fullName evidence="1">Uncharacterized protein</fullName>
    </submittedName>
</protein>
<dbReference type="Proteomes" id="UP000828941">
    <property type="component" value="Chromosome 8"/>
</dbReference>
<organism evidence="1 2">
    <name type="scientific">Bauhinia variegata</name>
    <name type="common">Purple orchid tree</name>
    <name type="synonym">Phanera variegata</name>
    <dbReference type="NCBI Taxonomy" id="167791"/>
    <lineage>
        <taxon>Eukaryota</taxon>
        <taxon>Viridiplantae</taxon>
        <taxon>Streptophyta</taxon>
        <taxon>Embryophyta</taxon>
        <taxon>Tracheophyta</taxon>
        <taxon>Spermatophyta</taxon>
        <taxon>Magnoliopsida</taxon>
        <taxon>eudicotyledons</taxon>
        <taxon>Gunneridae</taxon>
        <taxon>Pentapetalae</taxon>
        <taxon>rosids</taxon>
        <taxon>fabids</taxon>
        <taxon>Fabales</taxon>
        <taxon>Fabaceae</taxon>
        <taxon>Cercidoideae</taxon>
        <taxon>Cercideae</taxon>
        <taxon>Bauhiniinae</taxon>
        <taxon>Bauhinia</taxon>
    </lineage>
</organism>
<proteinExistence type="predicted"/>
<accession>A0ACB9MWU4</accession>
<name>A0ACB9MWU4_BAUVA</name>